<organism evidence="4 5">
    <name type="scientific">Engelhardtia mirabilis</name>
    <dbReference type="NCBI Taxonomy" id="2528011"/>
    <lineage>
        <taxon>Bacteria</taxon>
        <taxon>Pseudomonadati</taxon>
        <taxon>Planctomycetota</taxon>
        <taxon>Planctomycetia</taxon>
        <taxon>Planctomycetia incertae sedis</taxon>
        <taxon>Engelhardtia</taxon>
    </lineage>
</organism>
<sequence>MSKILIVEDDANINRALCIRLRAAGYEVISAEDGYLGLSVALQRRPDLMLLDISMPAGGGLSIVERLREHPDAPEIPFVVLTASKREEYRQEAATLGAGGYFEKPYRSEELVAEIQRVLALAASPAVNPAA</sequence>
<dbReference type="EMBL" id="CP036287">
    <property type="protein sequence ID" value="QDU69551.1"/>
    <property type="molecule type" value="Genomic_DNA"/>
</dbReference>
<gene>
    <name evidence="4" type="primary">phoB_1</name>
    <name evidence="4" type="ORF">Pla133_46710</name>
</gene>
<dbReference type="InterPro" id="IPR001789">
    <property type="entry name" value="Sig_transdc_resp-reg_receiver"/>
</dbReference>
<dbReference type="InterPro" id="IPR011006">
    <property type="entry name" value="CheY-like_superfamily"/>
</dbReference>
<dbReference type="AlphaFoldDB" id="A0A518BRE5"/>
<dbReference type="PANTHER" id="PTHR44591:SF3">
    <property type="entry name" value="RESPONSE REGULATORY DOMAIN-CONTAINING PROTEIN"/>
    <property type="match status" value="1"/>
</dbReference>
<evidence type="ECO:0000313" key="5">
    <source>
        <dbReference type="Proteomes" id="UP000316921"/>
    </source>
</evidence>
<dbReference type="KEGG" id="pbap:Pla133_46710"/>
<feature type="domain" description="Response regulatory" evidence="3">
    <location>
        <begin position="3"/>
        <end position="119"/>
    </location>
</feature>
<dbReference type="InterPro" id="IPR050595">
    <property type="entry name" value="Bact_response_regulator"/>
</dbReference>
<name>A0A518BRE5_9BACT</name>
<accession>A0A518BRE5</accession>
<evidence type="ECO:0000259" key="3">
    <source>
        <dbReference type="PROSITE" id="PS50110"/>
    </source>
</evidence>
<proteinExistence type="predicted"/>
<dbReference type="SUPFAM" id="SSF52172">
    <property type="entry name" value="CheY-like"/>
    <property type="match status" value="1"/>
</dbReference>
<dbReference type="PROSITE" id="PS50110">
    <property type="entry name" value="RESPONSE_REGULATORY"/>
    <property type="match status" value="1"/>
</dbReference>
<keyword evidence="5" id="KW-1185">Reference proteome</keyword>
<dbReference type="Pfam" id="PF00072">
    <property type="entry name" value="Response_reg"/>
    <property type="match status" value="1"/>
</dbReference>
<evidence type="ECO:0000313" key="4">
    <source>
        <dbReference type="EMBL" id="QDU69551.1"/>
    </source>
</evidence>
<feature type="modified residue" description="4-aspartylphosphate" evidence="2">
    <location>
        <position position="52"/>
    </location>
</feature>
<evidence type="ECO:0000256" key="1">
    <source>
        <dbReference type="ARBA" id="ARBA00022553"/>
    </source>
</evidence>
<protein>
    <submittedName>
        <fullName evidence="4">Phosphate regulon transcriptional regulatory protein PhoB</fullName>
    </submittedName>
</protein>
<reference evidence="4 5" key="1">
    <citation type="submission" date="2019-02" db="EMBL/GenBank/DDBJ databases">
        <title>Deep-cultivation of Planctomycetes and their phenomic and genomic characterization uncovers novel biology.</title>
        <authorList>
            <person name="Wiegand S."/>
            <person name="Jogler M."/>
            <person name="Boedeker C."/>
            <person name="Pinto D."/>
            <person name="Vollmers J."/>
            <person name="Rivas-Marin E."/>
            <person name="Kohn T."/>
            <person name="Peeters S.H."/>
            <person name="Heuer A."/>
            <person name="Rast P."/>
            <person name="Oberbeckmann S."/>
            <person name="Bunk B."/>
            <person name="Jeske O."/>
            <person name="Meyerdierks A."/>
            <person name="Storesund J.E."/>
            <person name="Kallscheuer N."/>
            <person name="Luecker S."/>
            <person name="Lage O.M."/>
            <person name="Pohl T."/>
            <person name="Merkel B.J."/>
            <person name="Hornburger P."/>
            <person name="Mueller R.-W."/>
            <person name="Bruemmer F."/>
            <person name="Labrenz M."/>
            <person name="Spormann A.M."/>
            <person name="Op den Camp H."/>
            <person name="Overmann J."/>
            <person name="Amann R."/>
            <person name="Jetten M.S.M."/>
            <person name="Mascher T."/>
            <person name="Medema M.H."/>
            <person name="Devos D.P."/>
            <person name="Kaster A.-K."/>
            <person name="Ovreas L."/>
            <person name="Rohde M."/>
            <person name="Galperin M.Y."/>
            <person name="Jogler C."/>
        </authorList>
    </citation>
    <scope>NUCLEOTIDE SEQUENCE [LARGE SCALE GENOMIC DNA]</scope>
    <source>
        <strain evidence="4 5">Pla133</strain>
    </source>
</reference>
<dbReference type="GO" id="GO:0000160">
    <property type="term" value="P:phosphorelay signal transduction system"/>
    <property type="evidence" value="ECO:0007669"/>
    <property type="project" value="InterPro"/>
</dbReference>
<dbReference type="SMART" id="SM00448">
    <property type="entry name" value="REC"/>
    <property type="match status" value="1"/>
</dbReference>
<dbReference type="Proteomes" id="UP000316921">
    <property type="component" value="Chromosome"/>
</dbReference>
<dbReference type="PANTHER" id="PTHR44591">
    <property type="entry name" value="STRESS RESPONSE REGULATOR PROTEIN 1"/>
    <property type="match status" value="1"/>
</dbReference>
<dbReference type="Gene3D" id="3.40.50.2300">
    <property type="match status" value="1"/>
</dbReference>
<keyword evidence="1 2" id="KW-0597">Phosphoprotein</keyword>
<evidence type="ECO:0000256" key="2">
    <source>
        <dbReference type="PROSITE-ProRule" id="PRU00169"/>
    </source>
</evidence>
<dbReference type="RefSeq" id="WP_145069544.1">
    <property type="nucleotide sequence ID" value="NZ_CP036287.1"/>
</dbReference>